<feature type="compositionally biased region" description="Basic residues" evidence="7">
    <location>
        <begin position="603"/>
        <end position="614"/>
    </location>
</feature>
<organism evidence="9 10">
    <name type="scientific">Babesia duncani</name>
    <dbReference type="NCBI Taxonomy" id="323732"/>
    <lineage>
        <taxon>Eukaryota</taxon>
        <taxon>Sar</taxon>
        <taxon>Alveolata</taxon>
        <taxon>Apicomplexa</taxon>
        <taxon>Aconoidasida</taxon>
        <taxon>Piroplasmida</taxon>
        <taxon>Babesiidae</taxon>
        <taxon>Babesia</taxon>
    </lineage>
</organism>
<feature type="region of interest" description="Disordered" evidence="7">
    <location>
        <begin position="241"/>
        <end position="317"/>
    </location>
</feature>
<dbReference type="InterPro" id="IPR039754">
    <property type="entry name" value="Esf1"/>
</dbReference>
<feature type="coiled-coil region" evidence="6">
    <location>
        <begin position="34"/>
        <end position="61"/>
    </location>
</feature>
<evidence type="ECO:0000256" key="5">
    <source>
        <dbReference type="PROSITE-ProRule" id="PRU00723"/>
    </source>
</evidence>
<dbReference type="InterPro" id="IPR056750">
    <property type="entry name" value="RRM_ESF1"/>
</dbReference>
<evidence type="ECO:0000313" key="10">
    <source>
        <dbReference type="Proteomes" id="UP001214638"/>
    </source>
</evidence>
<keyword evidence="4" id="KW-0539">Nucleus</keyword>
<proteinExistence type="inferred from homology"/>
<evidence type="ECO:0000313" key="9">
    <source>
        <dbReference type="EMBL" id="KAK2195913.1"/>
    </source>
</evidence>
<comment type="caution">
    <text evidence="9">The sequence shown here is derived from an EMBL/GenBank/DDBJ whole genome shotgun (WGS) entry which is preliminary data.</text>
</comment>
<keyword evidence="5" id="KW-0863">Zinc-finger</keyword>
<dbReference type="InterPro" id="IPR000571">
    <property type="entry name" value="Znf_CCCH"/>
</dbReference>
<comment type="similarity">
    <text evidence="2">Belongs to the ESF1 family.</text>
</comment>
<sequence>MAGGLIPETRGIEGIENLVVSSDTLSQPQQASLYQLLEFQCSCLERQLADLREKQRLLREKKPISVSLDELVNRELLSVAETALVSASEMAEEAISPRAEIANIIEQINLRAPKCERLDNGRNVRFIKPPGLEIESEPEFHRSSRRSTTLPSSGEGLPSTDEVQSLLHQQKNCKPCAFFYNKKKGCRNGASCGFCHHEDHSLCSLKQWKKQNKLATVNPLGVDSWGGSDSTLQRFTAKARFKARKPKATQPVDSRFQLDSDEEPEELIGPKIDPFGRPIAGYSREDLESSSESDDDIQPESEDSHLPELPGSEVTHSEEYSRRIAIIGCDWDNITPADLWMLCQTGAPQLTSRSDFVIKRVAIYLSDFGAERLKIEATSGPVLHLDKDKEDDEEEKQQAIRRYQQERTRFVLHLCMHCRYRFGVVEFVNEEHAKIVYDELDGVVVGFALEGLDLRFIPDSVEFPRGPESFIVEEPINYQPPVAFNSALGHTKTECDWDENPHRRRKALTGKFTQMSERDLENLGLDQYIASDSDSQDENGVDVKQLRSIIPTDNRSSMEHEEEKQEGNCGIQARVGNFQISFGPSSASKLECTEMENMQQARRLQKKKSRRDMHAKHVEDSQDSDSMDEREFKADELDPRFARVYRDPDFRLDITHPKYRVSLYFTF</sequence>
<feature type="compositionally biased region" description="Acidic residues" evidence="7">
    <location>
        <begin position="288"/>
        <end position="301"/>
    </location>
</feature>
<feature type="region of interest" description="Disordered" evidence="7">
    <location>
        <begin position="137"/>
        <end position="160"/>
    </location>
</feature>
<dbReference type="Pfam" id="PF08159">
    <property type="entry name" value="NUC153"/>
    <property type="match status" value="1"/>
</dbReference>
<dbReference type="InterPro" id="IPR012580">
    <property type="entry name" value="NUC153"/>
</dbReference>
<dbReference type="GeneID" id="94336808"/>
<evidence type="ECO:0000256" key="3">
    <source>
        <dbReference type="ARBA" id="ARBA00023054"/>
    </source>
</evidence>
<feature type="zinc finger region" description="C3H1-type" evidence="5">
    <location>
        <begin position="170"/>
        <end position="200"/>
    </location>
</feature>
<evidence type="ECO:0000256" key="7">
    <source>
        <dbReference type="SAM" id="MobiDB-lite"/>
    </source>
</evidence>
<dbReference type="PROSITE" id="PS50103">
    <property type="entry name" value="ZF_C3H1"/>
    <property type="match status" value="1"/>
</dbReference>
<evidence type="ECO:0000256" key="6">
    <source>
        <dbReference type="SAM" id="Coils"/>
    </source>
</evidence>
<dbReference type="PANTHER" id="PTHR12202:SF0">
    <property type="entry name" value="ESF1 HOMOLOG"/>
    <property type="match status" value="1"/>
</dbReference>
<dbReference type="AlphaFoldDB" id="A0AAD9PK92"/>
<comment type="subcellular location">
    <subcellularLocation>
        <location evidence="1">Nucleus</location>
        <location evidence="1">Nucleolus</location>
    </subcellularLocation>
</comment>
<name>A0AAD9PK92_9APIC</name>
<keyword evidence="10" id="KW-1185">Reference proteome</keyword>
<dbReference type="GO" id="GO:0005730">
    <property type="term" value="C:nucleolus"/>
    <property type="evidence" value="ECO:0007669"/>
    <property type="project" value="UniProtKB-SubCell"/>
</dbReference>
<reference evidence="9" key="1">
    <citation type="journal article" date="2023" name="Nat. Microbiol.">
        <title>Babesia duncani multi-omics identifies virulence factors and drug targets.</title>
        <authorList>
            <person name="Singh P."/>
            <person name="Lonardi S."/>
            <person name="Liang Q."/>
            <person name="Vydyam P."/>
            <person name="Khabirova E."/>
            <person name="Fang T."/>
            <person name="Gihaz S."/>
            <person name="Thekkiniath J."/>
            <person name="Munshi M."/>
            <person name="Abel S."/>
            <person name="Ciampossin L."/>
            <person name="Batugedara G."/>
            <person name="Gupta M."/>
            <person name="Lu X.M."/>
            <person name="Lenz T."/>
            <person name="Chakravarty S."/>
            <person name="Cornillot E."/>
            <person name="Hu Y."/>
            <person name="Ma W."/>
            <person name="Gonzalez L.M."/>
            <person name="Sanchez S."/>
            <person name="Estrada K."/>
            <person name="Sanchez-Flores A."/>
            <person name="Montero E."/>
            <person name="Harb O.S."/>
            <person name="Le Roch K.G."/>
            <person name="Mamoun C.B."/>
        </authorList>
    </citation>
    <scope>NUCLEOTIDE SEQUENCE</scope>
    <source>
        <strain evidence="9">WA1</strain>
    </source>
</reference>
<evidence type="ECO:0000256" key="1">
    <source>
        <dbReference type="ARBA" id="ARBA00004604"/>
    </source>
</evidence>
<evidence type="ECO:0000259" key="8">
    <source>
        <dbReference type="PROSITE" id="PS50103"/>
    </source>
</evidence>
<dbReference type="KEGG" id="bdw:94336808"/>
<feature type="region of interest" description="Disordered" evidence="7">
    <location>
        <begin position="603"/>
        <end position="632"/>
    </location>
</feature>
<dbReference type="Pfam" id="PF25121">
    <property type="entry name" value="RRM_ESF1"/>
    <property type="match status" value="1"/>
</dbReference>
<dbReference type="GO" id="GO:0003723">
    <property type="term" value="F:RNA binding"/>
    <property type="evidence" value="ECO:0007669"/>
    <property type="project" value="TreeGrafter"/>
</dbReference>
<keyword evidence="3 6" id="KW-0175">Coiled coil</keyword>
<evidence type="ECO:0000256" key="4">
    <source>
        <dbReference type="ARBA" id="ARBA00023242"/>
    </source>
</evidence>
<evidence type="ECO:0000256" key="2">
    <source>
        <dbReference type="ARBA" id="ARBA00009087"/>
    </source>
</evidence>
<dbReference type="Proteomes" id="UP001214638">
    <property type="component" value="Unassembled WGS sequence"/>
</dbReference>
<dbReference type="GO" id="GO:0006364">
    <property type="term" value="P:rRNA processing"/>
    <property type="evidence" value="ECO:0007669"/>
    <property type="project" value="InterPro"/>
</dbReference>
<dbReference type="EMBL" id="JALLKP010000003">
    <property type="protein sequence ID" value="KAK2195913.1"/>
    <property type="molecule type" value="Genomic_DNA"/>
</dbReference>
<protein>
    <submittedName>
        <fullName evidence="9">Bifunctional NUC153/Pre-rRNA-processing protein Esf1/Zinc finger</fullName>
    </submittedName>
</protein>
<dbReference type="RefSeq" id="XP_067802755.1">
    <property type="nucleotide sequence ID" value="XM_067947533.1"/>
</dbReference>
<gene>
    <name evidence="9" type="ORF">BdWA1_002511</name>
</gene>
<dbReference type="GO" id="GO:0008270">
    <property type="term" value="F:zinc ion binding"/>
    <property type="evidence" value="ECO:0007669"/>
    <property type="project" value="UniProtKB-KW"/>
</dbReference>
<keyword evidence="5" id="KW-0862">Zinc</keyword>
<dbReference type="PANTHER" id="PTHR12202">
    <property type="entry name" value="ESF1 HOMOLOG"/>
    <property type="match status" value="1"/>
</dbReference>
<keyword evidence="5" id="KW-0479">Metal-binding</keyword>
<feature type="domain" description="C3H1-type" evidence="8">
    <location>
        <begin position="170"/>
        <end position="200"/>
    </location>
</feature>
<accession>A0AAD9PK92</accession>